<dbReference type="EMBL" id="BAQD01000139">
    <property type="protein sequence ID" value="GBQ08736.1"/>
    <property type="molecule type" value="Genomic_DNA"/>
</dbReference>
<dbReference type="Gene3D" id="1.20.5.320">
    <property type="entry name" value="6-Phosphogluconate Dehydrogenase, domain 3"/>
    <property type="match status" value="1"/>
</dbReference>
<accession>A0ABQ0P110</accession>
<dbReference type="Proteomes" id="UP001062901">
    <property type="component" value="Unassembled WGS sequence"/>
</dbReference>
<evidence type="ECO:0000313" key="3">
    <source>
        <dbReference type="Proteomes" id="UP001062901"/>
    </source>
</evidence>
<organism evidence="2 3">
    <name type="scientific">Saccharibacter floricola DSM 15669</name>
    <dbReference type="NCBI Taxonomy" id="1123227"/>
    <lineage>
        <taxon>Bacteria</taxon>
        <taxon>Pseudomonadati</taxon>
        <taxon>Pseudomonadota</taxon>
        <taxon>Alphaproteobacteria</taxon>
        <taxon>Acetobacterales</taxon>
        <taxon>Acetobacteraceae</taxon>
        <taxon>Saccharibacter</taxon>
    </lineage>
</organism>
<feature type="compositionally biased region" description="Polar residues" evidence="1">
    <location>
        <begin position="75"/>
        <end position="85"/>
    </location>
</feature>
<evidence type="ECO:0000256" key="1">
    <source>
        <dbReference type="SAM" id="MobiDB-lite"/>
    </source>
</evidence>
<protein>
    <submittedName>
        <fullName evidence="2">Uncharacterized protein</fullName>
    </submittedName>
</protein>
<sequence length="648" mass="69371">MTDLSDPNILPLAKSSQPLNRILGAQTDENGVASYALFPLHVLDQGSGVITKVSVSQEDITAGQTSNGTLYVQSQDGQVHTSTVSFPAGAKGDKGDTGPQGPAGPPGESGDFATSLQLSNEAQIRADTYNNLNAAITNIQNSKISRSGDTLTGALYSTGTFNPSENVYATQPIGAALEGEEFYLQLVNDNNTGYTSGRLVLRDGGGNFHLPIQIDNYDQTIINGKLNVTGNTSFQNPVFSQGTYQQGNLELTQPIGASLNAEQFFLQLANDANAEVTTGRLVLRDGGGNYHIPFSADTKGNITTERGTHFLEGVDTGNGHVTLENIGSASGKTLATLDDVVSKVNHSGDTMSGNLIYKSDVTVSPWAATPQSIFTFQNSKALGAIFGQIRNDGNYQTLLYAQNVDGTNKAWGFRSDDGRITTPSEHILLEADDAGNGHLIVYNIGSASGKILATTDDIATLNSDKLSRFGDTSFRGLVLDAGNTYGPWEGSPQIQYKIGGGFCSVWGQVKDDNNIRLILGANNPRQIYQSWQFNPTQKTLTTPTGNNVLETGNIGAPRMRQCFRVQVFNGGLITWPVAFARDDLVVASFSPQDNGSGQLHIVNYLYNTLPNRFNCQVAIETINKNNSNQIRTETSPVTIDVTVEGWTA</sequence>
<evidence type="ECO:0000313" key="2">
    <source>
        <dbReference type="EMBL" id="GBQ08736.1"/>
    </source>
</evidence>
<name>A0ABQ0P110_9PROT</name>
<gene>
    <name evidence="2" type="ORF">AA15669_1885</name>
</gene>
<dbReference type="RefSeq" id="WP_018981261.1">
    <property type="nucleotide sequence ID" value="NZ_BAQD01000139.1"/>
</dbReference>
<proteinExistence type="predicted"/>
<reference evidence="2" key="1">
    <citation type="submission" date="2013-04" db="EMBL/GenBank/DDBJ databases">
        <title>The genome sequencing project of 58 acetic acid bacteria.</title>
        <authorList>
            <person name="Okamoto-Kainuma A."/>
            <person name="Ishikawa M."/>
            <person name="Umino S."/>
            <person name="Koizumi Y."/>
            <person name="Shiwa Y."/>
            <person name="Yoshikawa H."/>
            <person name="Matsutani M."/>
            <person name="Matsushita K."/>
        </authorList>
    </citation>
    <scope>NUCLEOTIDE SEQUENCE</scope>
    <source>
        <strain evidence="2">DSM 15669</strain>
    </source>
</reference>
<keyword evidence="3" id="KW-1185">Reference proteome</keyword>
<feature type="region of interest" description="Disordered" evidence="1">
    <location>
        <begin position="75"/>
        <end position="112"/>
    </location>
</feature>
<comment type="caution">
    <text evidence="2">The sequence shown here is derived from an EMBL/GenBank/DDBJ whole genome shotgun (WGS) entry which is preliminary data.</text>
</comment>